<feature type="signal peptide" evidence="8">
    <location>
        <begin position="1"/>
        <end position="21"/>
    </location>
</feature>
<keyword evidence="8" id="KW-0732">Signal</keyword>
<evidence type="ECO:0000313" key="12">
    <source>
        <dbReference type="Proteomes" id="UP000507470"/>
    </source>
</evidence>
<evidence type="ECO:0008006" key="13">
    <source>
        <dbReference type="Google" id="ProtNLM"/>
    </source>
</evidence>
<dbReference type="CDD" id="cd00063">
    <property type="entry name" value="FN3"/>
    <property type="match status" value="1"/>
</dbReference>
<feature type="domain" description="Ig-like" evidence="9">
    <location>
        <begin position="315"/>
        <end position="398"/>
    </location>
</feature>
<evidence type="ECO:0000313" key="11">
    <source>
        <dbReference type="EMBL" id="CAC5383203.1"/>
    </source>
</evidence>
<dbReference type="InterPro" id="IPR036179">
    <property type="entry name" value="Ig-like_dom_sf"/>
</dbReference>
<evidence type="ECO:0000256" key="3">
    <source>
        <dbReference type="ARBA" id="ARBA00023157"/>
    </source>
</evidence>
<dbReference type="InterPro" id="IPR003598">
    <property type="entry name" value="Ig_sub2"/>
</dbReference>
<evidence type="ECO:0000256" key="6">
    <source>
        <dbReference type="SAM" id="MobiDB-lite"/>
    </source>
</evidence>
<evidence type="ECO:0000256" key="4">
    <source>
        <dbReference type="ARBA" id="ARBA00023180"/>
    </source>
</evidence>
<feature type="region of interest" description="Disordered" evidence="6">
    <location>
        <begin position="618"/>
        <end position="638"/>
    </location>
</feature>
<keyword evidence="7" id="KW-0812">Transmembrane</keyword>
<keyword evidence="7" id="KW-1133">Transmembrane helix</keyword>
<dbReference type="InterPro" id="IPR013783">
    <property type="entry name" value="Ig-like_fold"/>
</dbReference>
<accession>A0A6J8BHR3</accession>
<keyword evidence="2 7" id="KW-0472">Membrane</keyword>
<evidence type="ECO:0000256" key="2">
    <source>
        <dbReference type="ARBA" id="ARBA00023136"/>
    </source>
</evidence>
<dbReference type="Proteomes" id="UP000507470">
    <property type="component" value="Unassembled WGS sequence"/>
</dbReference>
<feature type="transmembrane region" description="Helical" evidence="7">
    <location>
        <begin position="559"/>
        <end position="581"/>
    </location>
</feature>
<dbReference type="InterPro" id="IPR007110">
    <property type="entry name" value="Ig-like_dom"/>
</dbReference>
<evidence type="ECO:0000256" key="5">
    <source>
        <dbReference type="ARBA" id="ARBA00023319"/>
    </source>
</evidence>
<dbReference type="InterPro" id="IPR003961">
    <property type="entry name" value="FN3_dom"/>
</dbReference>
<dbReference type="GO" id="GO:0005886">
    <property type="term" value="C:plasma membrane"/>
    <property type="evidence" value="ECO:0007669"/>
    <property type="project" value="TreeGrafter"/>
</dbReference>
<keyword evidence="3" id="KW-1015">Disulfide bond</keyword>
<dbReference type="SMART" id="SM00409">
    <property type="entry name" value="IG"/>
    <property type="match status" value="3"/>
</dbReference>
<dbReference type="Pfam" id="PF13927">
    <property type="entry name" value="Ig_3"/>
    <property type="match status" value="2"/>
</dbReference>
<evidence type="ECO:0000256" key="1">
    <source>
        <dbReference type="ARBA" id="ARBA00004479"/>
    </source>
</evidence>
<keyword evidence="5" id="KW-0393">Immunoglobulin domain</keyword>
<feature type="domain" description="Fibronectin type-III" evidence="10">
    <location>
        <begin position="451"/>
        <end position="548"/>
    </location>
</feature>
<dbReference type="SUPFAM" id="SSF48726">
    <property type="entry name" value="Immunoglobulin"/>
    <property type="match status" value="3"/>
</dbReference>
<dbReference type="EMBL" id="CACVKT020003356">
    <property type="protein sequence ID" value="CAC5383203.1"/>
    <property type="molecule type" value="Genomic_DNA"/>
</dbReference>
<evidence type="ECO:0000259" key="9">
    <source>
        <dbReference type="PROSITE" id="PS50835"/>
    </source>
</evidence>
<reference evidence="11 12" key="1">
    <citation type="submission" date="2020-06" db="EMBL/GenBank/DDBJ databases">
        <authorList>
            <person name="Li R."/>
            <person name="Bekaert M."/>
        </authorList>
    </citation>
    <scope>NUCLEOTIDE SEQUENCE [LARGE SCALE GENOMIC DNA]</scope>
    <source>
        <strain evidence="12">wild</strain>
    </source>
</reference>
<dbReference type="PANTHER" id="PTHR11640:SF164">
    <property type="entry name" value="MAM DOMAIN-CONTAINING GLYCOSYLPHOSPHATIDYLINOSITOL ANCHOR PROTEIN 1"/>
    <property type="match status" value="1"/>
</dbReference>
<feature type="compositionally biased region" description="Polar residues" evidence="6">
    <location>
        <begin position="618"/>
        <end position="628"/>
    </location>
</feature>
<dbReference type="GO" id="GO:0098609">
    <property type="term" value="P:cell-cell adhesion"/>
    <property type="evidence" value="ECO:0007669"/>
    <property type="project" value="TreeGrafter"/>
</dbReference>
<gene>
    <name evidence="11" type="ORF">MCOR_18969</name>
</gene>
<keyword evidence="4" id="KW-0325">Glycoprotein</keyword>
<protein>
    <recommendedName>
        <fullName evidence="13">NCAM</fullName>
    </recommendedName>
</protein>
<dbReference type="SUPFAM" id="SSF49265">
    <property type="entry name" value="Fibronectin type III"/>
    <property type="match status" value="1"/>
</dbReference>
<dbReference type="Gene3D" id="2.60.40.10">
    <property type="entry name" value="Immunoglobulins"/>
    <property type="match status" value="4"/>
</dbReference>
<feature type="domain" description="Ig-like" evidence="9">
    <location>
        <begin position="134"/>
        <end position="220"/>
    </location>
</feature>
<dbReference type="SMART" id="SM00060">
    <property type="entry name" value="FN3"/>
    <property type="match status" value="1"/>
</dbReference>
<dbReference type="GO" id="GO:0050839">
    <property type="term" value="F:cell adhesion molecule binding"/>
    <property type="evidence" value="ECO:0007669"/>
    <property type="project" value="TreeGrafter"/>
</dbReference>
<organism evidence="11 12">
    <name type="scientific">Mytilus coruscus</name>
    <name type="common">Sea mussel</name>
    <dbReference type="NCBI Taxonomy" id="42192"/>
    <lineage>
        <taxon>Eukaryota</taxon>
        <taxon>Metazoa</taxon>
        <taxon>Spiralia</taxon>
        <taxon>Lophotrochozoa</taxon>
        <taxon>Mollusca</taxon>
        <taxon>Bivalvia</taxon>
        <taxon>Autobranchia</taxon>
        <taxon>Pteriomorphia</taxon>
        <taxon>Mytilida</taxon>
        <taxon>Mytiloidea</taxon>
        <taxon>Mytilidae</taxon>
        <taxon>Mytilinae</taxon>
        <taxon>Mytilus</taxon>
    </lineage>
</organism>
<name>A0A6J8BHR3_MYTCO</name>
<dbReference type="InterPro" id="IPR013106">
    <property type="entry name" value="Ig_V-set"/>
</dbReference>
<dbReference type="CDD" id="cd00096">
    <property type="entry name" value="Ig"/>
    <property type="match status" value="1"/>
</dbReference>
<keyword evidence="12" id="KW-1185">Reference proteome</keyword>
<dbReference type="SMART" id="SM00408">
    <property type="entry name" value="IGc2"/>
    <property type="match status" value="2"/>
</dbReference>
<evidence type="ECO:0000256" key="7">
    <source>
        <dbReference type="SAM" id="Phobius"/>
    </source>
</evidence>
<feature type="chain" id="PRO_5026904003" description="NCAM" evidence="8">
    <location>
        <begin position="22"/>
        <end position="719"/>
    </location>
</feature>
<dbReference type="Pfam" id="PF07686">
    <property type="entry name" value="V-set"/>
    <property type="match status" value="1"/>
</dbReference>
<dbReference type="PROSITE" id="PS50853">
    <property type="entry name" value="FN3"/>
    <property type="match status" value="1"/>
</dbReference>
<sequence length="719" mass="80213">MTLRLVCIISSFLEITILCATDRIKTNIIYASKGGSAVLKCKVEPNSKSSLDKGNLNDKKMIKTLIVQADGEIINPAIPNMNRLKIVGNITKGDYNLQIQNVSSSDEGIYKCSQRVTGISVKEHRIVLKLKVKPKNVKILHSENGVIKGEEGKVLNLTCSVESGIPPETITWYNVSSRLKYGGQGNLTIRIKTTKFHHTKMYSCKIEADTLLTPIQKNITLDIKYKPFVYFNTSNPIIVTENNNMTLLCYSDGNPLVEEMQIEKEKNQALTHCRQSTCRFTIFKIKRADAGLYKCSARNAIGTADTVVKVNVTYPPSVAVTQDIGRAALQCNPDGNPPKYTFHSWEHQSKFGETIRALNGSKYLKLLSSGKKYQLNGIYICKVDNGVDDSNGSTVQLGETSVQLSEVHIIGSIITLQRYNLTKDDFTAYEFNVANKIGNATFSIELAAADKPEKPNIKEVFPGIGNLMVTWTSTFNGGKEQQFILEYKTVVASEWNAVSPIKDSSVNCCHHVIEHLFASTEYMIRIQAMNELGKSKFTKIRIVKTLPSKTDQSGITTTITGLVIVIVVVVTVLTISSLLYLRGYFIKTKFPSHSSIQDEELQDEMAVENYIYQSQGNTLENRNQQVQSDNRRSANRQTTPLLQSRIESPYQNHLTANSLQNEASLAVENNLYHSQTSSNLLGRMQHCDKSSVETCRNASRDNMLQNRLSHSNDNRSASV</sequence>
<dbReference type="InterPro" id="IPR051275">
    <property type="entry name" value="Cell_adhesion_signaling"/>
</dbReference>
<dbReference type="PANTHER" id="PTHR11640">
    <property type="entry name" value="NEPHRIN"/>
    <property type="match status" value="1"/>
</dbReference>
<dbReference type="GO" id="GO:0005911">
    <property type="term" value="C:cell-cell junction"/>
    <property type="evidence" value="ECO:0007669"/>
    <property type="project" value="TreeGrafter"/>
</dbReference>
<feature type="domain" description="Ig-like" evidence="9">
    <location>
        <begin position="227"/>
        <end position="313"/>
    </location>
</feature>
<evidence type="ECO:0000259" key="10">
    <source>
        <dbReference type="PROSITE" id="PS50853"/>
    </source>
</evidence>
<dbReference type="AlphaFoldDB" id="A0A6J8BHR3"/>
<comment type="subcellular location">
    <subcellularLocation>
        <location evidence="1">Membrane</location>
        <topology evidence="1">Single-pass type I membrane protein</topology>
    </subcellularLocation>
</comment>
<proteinExistence type="predicted"/>
<dbReference type="InterPro" id="IPR003599">
    <property type="entry name" value="Ig_sub"/>
</dbReference>
<dbReference type="PROSITE" id="PS50835">
    <property type="entry name" value="IG_LIKE"/>
    <property type="match status" value="3"/>
</dbReference>
<feature type="region of interest" description="Disordered" evidence="6">
    <location>
        <begin position="700"/>
        <end position="719"/>
    </location>
</feature>
<evidence type="ECO:0000256" key="8">
    <source>
        <dbReference type="SAM" id="SignalP"/>
    </source>
</evidence>
<dbReference type="InterPro" id="IPR036116">
    <property type="entry name" value="FN3_sf"/>
</dbReference>
<dbReference type="OrthoDB" id="10012075at2759"/>